<dbReference type="Gene3D" id="3.30.70.100">
    <property type="match status" value="1"/>
</dbReference>
<dbReference type="EMBL" id="BOPH01000053">
    <property type="protein sequence ID" value="GIJ69007.1"/>
    <property type="molecule type" value="Genomic_DNA"/>
</dbReference>
<keyword evidence="3" id="KW-0503">Monooxygenase</keyword>
<proteinExistence type="predicted"/>
<gene>
    <name evidence="3" type="ORF">Voc01_039240</name>
</gene>
<evidence type="ECO:0000259" key="2">
    <source>
        <dbReference type="PROSITE" id="PS51725"/>
    </source>
</evidence>
<sequence length="96" mass="10521">MIIIAGSLTVDPADRDQYLEIFADVVPMARKAPGCLDFVQAPDPVDPARINVYERWDSDDNLHAFRTSGGPPPPDDAPEIRSATVQKYRIAAVESP</sequence>
<organism evidence="3 4">
    <name type="scientific">Virgisporangium ochraceum</name>
    <dbReference type="NCBI Taxonomy" id="65505"/>
    <lineage>
        <taxon>Bacteria</taxon>
        <taxon>Bacillati</taxon>
        <taxon>Actinomycetota</taxon>
        <taxon>Actinomycetes</taxon>
        <taxon>Micromonosporales</taxon>
        <taxon>Micromonosporaceae</taxon>
        <taxon>Virgisporangium</taxon>
    </lineage>
</organism>
<evidence type="ECO:0000313" key="3">
    <source>
        <dbReference type="EMBL" id="GIJ69007.1"/>
    </source>
</evidence>
<reference evidence="3" key="1">
    <citation type="submission" date="2021-01" db="EMBL/GenBank/DDBJ databases">
        <title>Whole genome shotgun sequence of Virgisporangium ochraceum NBRC 16418.</title>
        <authorList>
            <person name="Komaki H."/>
            <person name="Tamura T."/>
        </authorList>
    </citation>
    <scope>NUCLEOTIDE SEQUENCE</scope>
    <source>
        <strain evidence="3">NBRC 16418</strain>
    </source>
</reference>
<dbReference type="Proteomes" id="UP000635606">
    <property type="component" value="Unassembled WGS sequence"/>
</dbReference>
<dbReference type="InterPro" id="IPR007138">
    <property type="entry name" value="ABM_dom"/>
</dbReference>
<dbReference type="AlphaFoldDB" id="A0A8J3ZU31"/>
<comment type="caution">
    <text evidence="3">The sequence shown here is derived from an EMBL/GenBank/DDBJ whole genome shotgun (WGS) entry which is preliminary data.</text>
</comment>
<protein>
    <submittedName>
        <fullName evidence="3">Antibiotic biosynthesis monooxygenase</fullName>
    </submittedName>
</protein>
<keyword evidence="4" id="KW-1185">Reference proteome</keyword>
<feature type="region of interest" description="Disordered" evidence="1">
    <location>
        <begin position="61"/>
        <end position="80"/>
    </location>
</feature>
<evidence type="ECO:0000313" key="4">
    <source>
        <dbReference type="Proteomes" id="UP000635606"/>
    </source>
</evidence>
<dbReference type="InterPro" id="IPR011008">
    <property type="entry name" value="Dimeric_a/b-barrel"/>
</dbReference>
<dbReference type="RefSeq" id="WP_203928938.1">
    <property type="nucleotide sequence ID" value="NZ_BOPH01000053.1"/>
</dbReference>
<dbReference type="PROSITE" id="PS51725">
    <property type="entry name" value="ABM"/>
    <property type="match status" value="1"/>
</dbReference>
<dbReference type="GO" id="GO:0004497">
    <property type="term" value="F:monooxygenase activity"/>
    <property type="evidence" value="ECO:0007669"/>
    <property type="project" value="UniProtKB-KW"/>
</dbReference>
<name>A0A8J3ZU31_9ACTN</name>
<feature type="domain" description="ABM" evidence="2">
    <location>
        <begin position="2"/>
        <end position="93"/>
    </location>
</feature>
<keyword evidence="3" id="KW-0560">Oxidoreductase</keyword>
<dbReference type="SUPFAM" id="SSF54909">
    <property type="entry name" value="Dimeric alpha+beta barrel"/>
    <property type="match status" value="1"/>
</dbReference>
<evidence type="ECO:0000256" key="1">
    <source>
        <dbReference type="SAM" id="MobiDB-lite"/>
    </source>
</evidence>
<dbReference type="Pfam" id="PF03992">
    <property type="entry name" value="ABM"/>
    <property type="match status" value="1"/>
</dbReference>
<accession>A0A8J3ZU31</accession>